<dbReference type="EMBL" id="QJKJ01006130">
    <property type="protein sequence ID" value="RDX87780.1"/>
    <property type="molecule type" value="Genomic_DNA"/>
</dbReference>
<reference evidence="2" key="1">
    <citation type="submission" date="2018-05" db="EMBL/GenBank/DDBJ databases">
        <title>Draft genome of Mucuna pruriens seed.</title>
        <authorList>
            <person name="Nnadi N.E."/>
            <person name="Vos R."/>
            <person name="Hasami M.H."/>
            <person name="Devisetty U.K."/>
            <person name="Aguiy J.C."/>
        </authorList>
    </citation>
    <scope>NUCLEOTIDE SEQUENCE [LARGE SCALE GENOMIC DNA]</scope>
    <source>
        <strain evidence="2">JCA_2017</strain>
    </source>
</reference>
<name>A0A371GB38_MUCPR</name>
<protein>
    <submittedName>
        <fullName evidence="2">Uncharacterized protein</fullName>
    </submittedName>
</protein>
<dbReference type="AlphaFoldDB" id="A0A371GB38"/>
<accession>A0A371GB38</accession>
<evidence type="ECO:0000313" key="3">
    <source>
        <dbReference type="Proteomes" id="UP000257109"/>
    </source>
</evidence>
<keyword evidence="1" id="KW-0175">Coiled coil</keyword>
<dbReference type="Proteomes" id="UP000257109">
    <property type="component" value="Unassembled WGS sequence"/>
</dbReference>
<evidence type="ECO:0000256" key="1">
    <source>
        <dbReference type="SAM" id="Coils"/>
    </source>
</evidence>
<proteinExistence type="predicted"/>
<gene>
    <name evidence="2" type="ORF">CR513_30716</name>
</gene>
<sequence>MCILAEVGNQDGLAKVLGLVVYGIILLPHLNDYINLAATYAFLATLEVEIKTLKEQYQALVSQHQLLKHENIFWEDRFRKIIWLANQALLDIPDSLQKANAMVDIFKAPVEITSFLDLCNDAIQKLKALVRQQSNE</sequence>
<dbReference type="OrthoDB" id="1460021at2759"/>
<feature type="coiled-coil region" evidence="1">
    <location>
        <begin position="43"/>
        <end position="70"/>
    </location>
</feature>
<comment type="caution">
    <text evidence="2">The sequence shown here is derived from an EMBL/GenBank/DDBJ whole genome shotgun (WGS) entry which is preliminary data.</text>
</comment>
<organism evidence="2 3">
    <name type="scientific">Mucuna pruriens</name>
    <name type="common">Velvet bean</name>
    <name type="synonym">Dolichos pruriens</name>
    <dbReference type="NCBI Taxonomy" id="157652"/>
    <lineage>
        <taxon>Eukaryota</taxon>
        <taxon>Viridiplantae</taxon>
        <taxon>Streptophyta</taxon>
        <taxon>Embryophyta</taxon>
        <taxon>Tracheophyta</taxon>
        <taxon>Spermatophyta</taxon>
        <taxon>Magnoliopsida</taxon>
        <taxon>eudicotyledons</taxon>
        <taxon>Gunneridae</taxon>
        <taxon>Pentapetalae</taxon>
        <taxon>rosids</taxon>
        <taxon>fabids</taxon>
        <taxon>Fabales</taxon>
        <taxon>Fabaceae</taxon>
        <taxon>Papilionoideae</taxon>
        <taxon>50 kb inversion clade</taxon>
        <taxon>NPAAA clade</taxon>
        <taxon>indigoferoid/millettioid clade</taxon>
        <taxon>Phaseoleae</taxon>
        <taxon>Mucuna</taxon>
    </lineage>
</organism>
<evidence type="ECO:0000313" key="2">
    <source>
        <dbReference type="EMBL" id="RDX87780.1"/>
    </source>
</evidence>
<keyword evidence="3" id="KW-1185">Reference proteome</keyword>
<feature type="non-terminal residue" evidence="2">
    <location>
        <position position="1"/>
    </location>
</feature>